<dbReference type="EMBL" id="CP113517">
    <property type="protein sequence ID" value="WAR46287.1"/>
    <property type="molecule type" value="Genomic_DNA"/>
</dbReference>
<evidence type="ECO:0000313" key="2">
    <source>
        <dbReference type="Proteomes" id="UP001162780"/>
    </source>
</evidence>
<dbReference type="InterPro" id="IPR007555">
    <property type="entry name" value="DUF499"/>
</dbReference>
<dbReference type="Pfam" id="PF04465">
    <property type="entry name" value="DUF499"/>
    <property type="match status" value="1"/>
</dbReference>
<dbReference type="InterPro" id="IPR027417">
    <property type="entry name" value="P-loop_NTPase"/>
</dbReference>
<protein>
    <submittedName>
        <fullName evidence="1">DUF499 domain-containing protein</fullName>
    </submittedName>
</protein>
<accession>A0ABY7GP51</accession>
<keyword evidence="2" id="KW-1185">Reference proteome</keyword>
<dbReference type="SUPFAM" id="SSF52540">
    <property type="entry name" value="P-loop containing nucleoside triphosphate hydrolases"/>
    <property type="match status" value="1"/>
</dbReference>
<name>A0ABY7GP51_9GAMM</name>
<sequence length="934" mass="104435">MLGLTLREEFRGKRLKGTAIELSNDSNTGATQIAAQQFLEITYPTHDLLKGIEAVGPNQGRPVVVIGERGLGKSHLMAALYHAVSDAKSTGAWLSSWATTLGDANIGKIALRNEMLVIGESLHRQRYKFLWDLLFERHPRGEFIKGKWEGMGAAKTDIPSDKLIVELLEHTPTMLLLDEFQTWFDGLTNTKQYPWKNWAFNFIQILSEIAKERPDLLVLVISVRNGGSDAYQQVHRVNPVAIDFKAGGNAERIQQDRRRMLLHRLFDNRLHIADSTIESLVAQHVSEYFRLLDVPPAEQDRKRREFTESWPYAPHLLRLLEEQVLIATDAQETRDMIRILANLYKSQGEAVPVLTAADFRLDDDTSGIGALLDSVSNEHHRTLREKAQHNIISVTEAVYDHANLAPHLQEIVGALWLRSIAVGNLAGADPATLQVDITRNKPVDSNAFQVELATIVENSFNIHQEGLRLVFREEENPRAKLMACARNDKLFTDGSDQAQLAKQVRYIIGGSEDAAGKFRVIPLPKTWQTDPWKSLDETEQPERWDERLPVLVLPEEPEKIDQTLGRWLKDHLQKRRNTIRFLLPRSGSTNAFLDRDLLILARAEMKAHEWSGQNPEYKKLHKEFEGTLRDNLKKRFDRFAVLHRYDHQNPQQSLFSVEHIKKQGAQIPEGIEETLTNDLFVPEDFEDLVLEAASENAPLGKLLRELQEPRPAGQDCIPWLGETAMKERILRLCARGKIAINLRNLEHLQTHAGEDEESAWRRLRPKLSYTGRQLDEVFLMEPSAVPATGGTTPATPQPPVSGNGGVIIGGGTVPIPGVNEPEPGTTPSPGGIFGGASATTKPRIPFSNPPTSPLNLIGKLEGWGIGPASPVHEIRLASIGSTNSRLVDALKFVGEANSEITIKVSAATGAQLKELLKKLPDGMTFELSLEKEEN</sequence>
<gene>
    <name evidence="1" type="ORF">NM686_007140</name>
</gene>
<evidence type="ECO:0000313" key="1">
    <source>
        <dbReference type="EMBL" id="WAR46287.1"/>
    </source>
</evidence>
<reference evidence="1" key="1">
    <citation type="submission" date="2022-11" db="EMBL/GenBank/DDBJ databases">
        <title>Methylomonas rapida sp. nov., Carotenoid-Producing Obligate Methanotrophs with High Growth Characteristics and Biotechnological Potential.</title>
        <authorList>
            <person name="Tikhonova E.N."/>
            <person name="Suleimanov R.Z."/>
            <person name="Miroshnikov K."/>
            <person name="Oshkin I.Y."/>
            <person name="Belova S.E."/>
            <person name="Danilova O.V."/>
            <person name="Ashikhmin A."/>
            <person name="Konopkin A."/>
            <person name="But S.Y."/>
            <person name="Khmelenina V.N."/>
            <person name="Kuznetsov N."/>
            <person name="Pimenov N.V."/>
            <person name="Dedysh S.N."/>
        </authorList>
    </citation>
    <scope>NUCLEOTIDE SEQUENCE</scope>
    <source>
        <strain evidence="1">MP1</strain>
    </source>
</reference>
<dbReference type="Proteomes" id="UP001162780">
    <property type="component" value="Chromosome"/>
</dbReference>
<dbReference type="RefSeq" id="WP_255187190.1">
    <property type="nucleotide sequence ID" value="NZ_CP113517.1"/>
</dbReference>
<proteinExistence type="predicted"/>
<organism evidence="1 2">
    <name type="scientific">Methylomonas rapida</name>
    <dbReference type="NCBI Taxonomy" id="2963939"/>
    <lineage>
        <taxon>Bacteria</taxon>
        <taxon>Pseudomonadati</taxon>
        <taxon>Pseudomonadota</taxon>
        <taxon>Gammaproteobacteria</taxon>
        <taxon>Methylococcales</taxon>
        <taxon>Methylococcaceae</taxon>
        <taxon>Methylomonas</taxon>
    </lineage>
</organism>